<reference evidence="2" key="1">
    <citation type="journal article" date="2024" name="Proc. Natl. Acad. Sci. U.S.A.">
        <title>Extraordinary preservation of gene collinearity over three hundred million years revealed in homosporous lycophytes.</title>
        <authorList>
            <person name="Li C."/>
            <person name="Wickell D."/>
            <person name="Kuo L.Y."/>
            <person name="Chen X."/>
            <person name="Nie B."/>
            <person name="Liao X."/>
            <person name="Peng D."/>
            <person name="Ji J."/>
            <person name="Jenkins J."/>
            <person name="Williams M."/>
            <person name="Shu S."/>
            <person name="Plott C."/>
            <person name="Barry K."/>
            <person name="Rajasekar S."/>
            <person name="Grimwood J."/>
            <person name="Han X."/>
            <person name="Sun S."/>
            <person name="Hou Z."/>
            <person name="He W."/>
            <person name="Dai G."/>
            <person name="Sun C."/>
            <person name="Schmutz J."/>
            <person name="Leebens-Mack J.H."/>
            <person name="Li F.W."/>
            <person name="Wang L."/>
        </authorList>
    </citation>
    <scope>NUCLEOTIDE SEQUENCE [LARGE SCALE GENOMIC DNA]</scope>
    <source>
        <strain evidence="2">cv. PW_Plant_1</strain>
    </source>
</reference>
<evidence type="ECO:0000313" key="2">
    <source>
        <dbReference type="Proteomes" id="UP001162992"/>
    </source>
</evidence>
<protein>
    <submittedName>
        <fullName evidence="1">Uncharacterized protein</fullName>
    </submittedName>
</protein>
<dbReference type="EMBL" id="CM055110">
    <property type="protein sequence ID" value="KAJ7521807.1"/>
    <property type="molecule type" value="Genomic_DNA"/>
</dbReference>
<dbReference type="Proteomes" id="UP001162992">
    <property type="component" value="Chromosome 19"/>
</dbReference>
<evidence type="ECO:0000313" key="1">
    <source>
        <dbReference type="EMBL" id="KAJ7521807.1"/>
    </source>
</evidence>
<organism evidence="1 2">
    <name type="scientific">Diphasiastrum complanatum</name>
    <name type="common">Issler's clubmoss</name>
    <name type="synonym">Lycopodium complanatum</name>
    <dbReference type="NCBI Taxonomy" id="34168"/>
    <lineage>
        <taxon>Eukaryota</taxon>
        <taxon>Viridiplantae</taxon>
        <taxon>Streptophyta</taxon>
        <taxon>Embryophyta</taxon>
        <taxon>Tracheophyta</taxon>
        <taxon>Lycopodiopsida</taxon>
        <taxon>Lycopodiales</taxon>
        <taxon>Lycopodiaceae</taxon>
        <taxon>Lycopodioideae</taxon>
        <taxon>Diphasiastrum</taxon>
    </lineage>
</organism>
<comment type="caution">
    <text evidence="1">The sequence shown here is derived from an EMBL/GenBank/DDBJ whole genome shotgun (WGS) entry which is preliminary data.</text>
</comment>
<keyword evidence="2" id="KW-1185">Reference proteome</keyword>
<sequence>MSIQLKAGLALSSHTFVVGFALTTKKTKSFIQPNFESLARKHGISFVRIERSRPLESQGPFDAILQKISAKEWQQDLEAYRRSHPDVIILDPPECIQHVRNRQSMLQKVAELDLQDCGGKVDIPKQIVVTGDPTSFAGSVAAAGLKLPLVAKPLVADGTAKSHAMSLAYNEICLSELEPPLVLQEFVNHGGVLFKVYIVGDANSVVRRFSLPDVDGCQHVDCGMMPFPRISSAAATANETDFEPRAAELPPQKMLDRLSRELRQKLGLRLFNLDIIREGGIGDQYYVIDINYFPGYGKVPDYESLFTKFFVSLASSKGKNVQNISTCNTEAHATRK</sequence>
<name>A0ACC2AX57_DIPCM</name>
<accession>A0ACC2AX57</accession>
<gene>
    <name evidence="1" type="ORF">O6H91_19G068900</name>
</gene>
<proteinExistence type="predicted"/>